<sequence length="288" mass="32445">MDGNNSTTPQVMQFKASQKLLQPNQSLPQNSQEQKSRGIGTNEKSRVAINTMNQAPPSSRQLSSRASGQYAEMADTTIHRSDRPIREVENNNSLSGEGLSIRSNKKINPAVVKALEEIKAWFHGKMDRFKASKLLKKDGDFLVRLGKSMDDLLYKPVLSVKWGQRHYHFLIKEQNSLFWIEKSQFGSIASLIRHNLHTKKPVTQHSGVILSTPILSSKFNPGMARSERDKRMSERDLRNSEGRNGVLEATRSLSYAVFGENAPFILQTLGKVAILCTVITFLWICTVF</sequence>
<evidence type="ECO:0000313" key="5">
    <source>
        <dbReference type="Proteomes" id="UP000887577"/>
    </source>
</evidence>
<evidence type="ECO:0000256" key="2">
    <source>
        <dbReference type="SAM" id="MobiDB-lite"/>
    </source>
</evidence>
<accession>A0A914YGB7</accession>
<name>A0A914YGB7_9BILA</name>
<evidence type="ECO:0000313" key="6">
    <source>
        <dbReference type="WBParaSite" id="PSU_v2.g1836.t1"/>
    </source>
</evidence>
<dbReference type="SUPFAM" id="SSF55550">
    <property type="entry name" value="SH2 domain"/>
    <property type="match status" value="1"/>
</dbReference>
<feature type="region of interest" description="Disordered" evidence="2">
    <location>
        <begin position="1"/>
        <end position="100"/>
    </location>
</feature>
<proteinExistence type="predicted"/>
<dbReference type="AlphaFoldDB" id="A0A914YGB7"/>
<dbReference type="InterPro" id="IPR036860">
    <property type="entry name" value="SH2_dom_sf"/>
</dbReference>
<feature type="compositionally biased region" description="Polar residues" evidence="2">
    <location>
        <begin position="48"/>
        <end position="67"/>
    </location>
</feature>
<dbReference type="WBParaSite" id="PSU_v2.g1836.t1">
    <property type="protein sequence ID" value="PSU_v2.g1836.t1"/>
    <property type="gene ID" value="PSU_v2.g1836"/>
</dbReference>
<evidence type="ECO:0000256" key="1">
    <source>
        <dbReference type="PROSITE-ProRule" id="PRU00191"/>
    </source>
</evidence>
<protein>
    <submittedName>
        <fullName evidence="6">SH2 domain-containing protein</fullName>
    </submittedName>
</protein>
<dbReference type="InterPro" id="IPR051853">
    <property type="entry name" value="SH2-Ras-GEF_adapter"/>
</dbReference>
<dbReference type="InterPro" id="IPR000980">
    <property type="entry name" value="SH2"/>
</dbReference>
<evidence type="ECO:0000256" key="3">
    <source>
        <dbReference type="SAM" id="Phobius"/>
    </source>
</evidence>
<organism evidence="5 6">
    <name type="scientific">Panagrolaimus superbus</name>
    <dbReference type="NCBI Taxonomy" id="310955"/>
    <lineage>
        <taxon>Eukaryota</taxon>
        <taxon>Metazoa</taxon>
        <taxon>Ecdysozoa</taxon>
        <taxon>Nematoda</taxon>
        <taxon>Chromadorea</taxon>
        <taxon>Rhabditida</taxon>
        <taxon>Tylenchina</taxon>
        <taxon>Panagrolaimomorpha</taxon>
        <taxon>Panagrolaimoidea</taxon>
        <taxon>Panagrolaimidae</taxon>
        <taxon>Panagrolaimus</taxon>
    </lineage>
</organism>
<keyword evidence="1" id="KW-0727">SH2 domain</keyword>
<keyword evidence="3" id="KW-0812">Transmembrane</keyword>
<dbReference type="Pfam" id="PF00017">
    <property type="entry name" value="SH2"/>
    <property type="match status" value="1"/>
</dbReference>
<reference evidence="6" key="1">
    <citation type="submission" date="2022-11" db="UniProtKB">
        <authorList>
            <consortium name="WormBaseParasite"/>
        </authorList>
    </citation>
    <scope>IDENTIFICATION</scope>
</reference>
<dbReference type="CDD" id="cd10361">
    <property type="entry name" value="SH2_Fps_family"/>
    <property type="match status" value="1"/>
</dbReference>
<dbReference type="InterPro" id="IPR035849">
    <property type="entry name" value="Fes/Fps/Fer_SH2"/>
</dbReference>
<dbReference type="PANTHER" id="PTHR14247">
    <property type="entry name" value="BREAST CANCER ANTI-ESTROGEN RESISTANCE PROTEIN 3 HOMOLOG-LIKE PROTEIN"/>
    <property type="match status" value="1"/>
</dbReference>
<feature type="transmembrane region" description="Helical" evidence="3">
    <location>
        <begin position="264"/>
        <end position="285"/>
    </location>
</feature>
<feature type="domain" description="SH2" evidence="4">
    <location>
        <begin position="121"/>
        <end position="214"/>
    </location>
</feature>
<dbReference type="PANTHER" id="PTHR14247:SF8">
    <property type="entry name" value="RAS-GEF DOMAIN-CONTAINING PROTEIN"/>
    <property type="match status" value="1"/>
</dbReference>
<feature type="compositionally biased region" description="Polar residues" evidence="2">
    <location>
        <begin position="1"/>
        <end position="33"/>
    </location>
</feature>
<feature type="region of interest" description="Disordered" evidence="2">
    <location>
        <begin position="221"/>
        <end position="241"/>
    </location>
</feature>
<dbReference type="PROSITE" id="PS50001">
    <property type="entry name" value="SH2"/>
    <property type="match status" value="1"/>
</dbReference>
<evidence type="ECO:0000259" key="4">
    <source>
        <dbReference type="PROSITE" id="PS50001"/>
    </source>
</evidence>
<keyword evidence="5" id="KW-1185">Reference proteome</keyword>
<keyword evidence="3" id="KW-1133">Transmembrane helix</keyword>
<feature type="compositionally biased region" description="Basic and acidic residues" evidence="2">
    <location>
        <begin position="77"/>
        <end position="89"/>
    </location>
</feature>
<feature type="compositionally biased region" description="Basic and acidic residues" evidence="2">
    <location>
        <begin position="225"/>
        <end position="241"/>
    </location>
</feature>
<dbReference type="Proteomes" id="UP000887577">
    <property type="component" value="Unplaced"/>
</dbReference>
<dbReference type="Gene3D" id="3.30.505.10">
    <property type="entry name" value="SH2 domain"/>
    <property type="match status" value="1"/>
</dbReference>
<dbReference type="SMART" id="SM00252">
    <property type="entry name" value="SH2"/>
    <property type="match status" value="1"/>
</dbReference>
<keyword evidence="3" id="KW-0472">Membrane</keyword>